<dbReference type="Pfam" id="PF06013">
    <property type="entry name" value="WXG100"/>
    <property type="match status" value="1"/>
</dbReference>
<dbReference type="NCBIfam" id="TIGR03930">
    <property type="entry name" value="WXG100_ESAT6"/>
    <property type="match status" value="1"/>
</dbReference>
<reference evidence="2 3" key="1">
    <citation type="submission" date="2018-01" db="EMBL/GenBank/DDBJ databases">
        <title>Draft genome sequence of Jishengella sp. NA12.</title>
        <authorList>
            <person name="Sahin N."/>
            <person name="Ay H."/>
            <person name="Saygin H."/>
        </authorList>
    </citation>
    <scope>NUCLEOTIDE SEQUENCE [LARGE SCALE GENOMIC DNA]</scope>
    <source>
        <strain evidence="2 3">NA12</strain>
    </source>
</reference>
<dbReference type="OrthoDB" id="3785978at2"/>
<dbReference type="InterPro" id="IPR036689">
    <property type="entry name" value="ESAT-6-like_sf"/>
</dbReference>
<dbReference type="AlphaFoldDB" id="A0A2W2ER43"/>
<accession>A0A2W2ER43</accession>
<dbReference type="Proteomes" id="UP000248924">
    <property type="component" value="Unassembled WGS sequence"/>
</dbReference>
<name>A0A2W2ER43_9ACTN</name>
<protein>
    <recommendedName>
        <fullName evidence="1">ESAT-6-like protein</fullName>
    </recommendedName>
</protein>
<gene>
    <name evidence="2" type="ORF">C1I95_20770</name>
</gene>
<evidence type="ECO:0000256" key="1">
    <source>
        <dbReference type="RuleBase" id="RU362001"/>
    </source>
</evidence>
<comment type="similarity">
    <text evidence="1">Belongs to the WXG100 family.</text>
</comment>
<proteinExistence type="inferred from homology"/>
<dbReference type="EMBL" id="POTY01000138">
    <property type="protein sequence ID" value="PZG14868.1"/>
    <property type="molecule type" value="Genomic_DNA"/>
</dbReference>
<dbReference type="SUPFAM" id="SSF140453">
    <property type="entry name" value="EsxAB dimer-like"/>
    <property type="match status" value="1"/>
</dbReference>
<dbReference type="RefSeq" id="WP_111215645.1">
    <property type="nucleotide sequence ID" value="NZ_POTY01000138.1"/>
</dbReference>
<organism evidence="2 3">
    <name type="scientific">Micromonospora craterilacus</name>
    <dbReference type="NCBI Taxonomy" id="1655439"/>
    <lineage>
        <taxon>Bacteria</taxon>
        <taxon>Bacillati</taxon>
        <taxon>Actinomycetota</taxon>
        <taxon>Actinomycetes</taxon>
        <taxon>Micromonosporales</taxon>
        <taxon>Micromonosporaceae</taxon>
        <taxon>Micromonospora</taxon>
    </lineage>
</organism>
<comment type="caution">
    <text evidence="2">The sequence shown here is derived from an EMBL/GenBank/DDBJ whole genome shotgun (WGS) entry which is preliminary data.</text>
</comment>
<evidence type="ECO:0000313" key="3">
    <source>
        <dbReference type="Proteomes" id="UP000248924"/>
    </source>
</evidence>
<evidence type="ECO:0000313" key="2">
    <source>
        <dbReference type="EMBL" id="PZG14868.1"/>
    </source>
</evidence>
<sequence>MATYSLNPNGLLDSSAELRGVTNSIQNSLAELNGYVNQFIANNAGGAASSYQAAQNNWNQGLERMNEALGRGAVAIDQIRENYGIADNRGAALFQGNV</sequence>
<dbReference type="Gene3D" id="1.10.287.1060">
    <property type="entry name" value="ESAT-6-like"/>
    <property type="match status" value="1"/>
</dbReference>
<keyword evidence="3" id="KW-1185">Reference proteome</keyword>
<dbReference type="InterPro" id="IPR010310">
    <property type="entry name" value="T7SS_ESAT-6-like"/>
</dbReference>